<organism evidence="1 2">
    <name type="scientific">Streptococcus salivarius</name>
    <dbReference type="NCBI Taxonomy" id="1304"/>
    <lineage>
        <taxon>Bacteria</taxon>
        <taxon>Bacillati</taxon>
        <taxon>Bacillota</taxon>
        <taxon>Bacilli</taxon>
        <taxon>Lactobacillales</taxon>
        <taxon>Streptococcaceae</taxon>
        <taxon>Streptococcus</taxon>
    </lineage>
</organism>
<dbReference type="Gene3D" id="3.30.1450.10">
    <property type="match status" value="2"/>
</dbReference>
<dbReference type="Proteomes" id="UP000027855">
    <property type="component" value="Unassembled WGS sequence"/>
</dbReference>
<dbReference type="Pfam" id="PF12978">
    <property type="entry name" value="DUF3862"/>
    <property type="match status" value="1"/>
</dbReference>
<dbReference type="AlphaFoldDB" id="A0A074IZG7"/>
<name>A0A074IZG7_STRSL</name>
<dbReference type="RefSeq" id="WP_037602103.1">
    <property type="nucleotide sequence ID" value="NZ_CP145856.1"/>
</dbReference>
<evidence type="ECO:0000313" key="2">
    <source>
        <dbReference type="Proteomes" id="UP000027855"/>
    </source>
</evidence>
<dbReference type="PROSITE" id="PS51257">
    <property type="entry name" value="PROKAR_LIPOPROTEIN"/>
    <property type="match status" value="1"/>
</dbReference>
<dbReference type="InterPro" id="IPR037873">
    <property type="entry name" value="BamE-like"/>
</dbReference>
<dbReference type="EMBL" id="JJMT01000014">
    <property type="protein sequence ID" value="KEO45185.1"/>
    <property type="molecule type" value="Genomic_DNA"/>
</dbReference>
<proteinExistence type="predicted"/>
<comment type="caution">
    <text evidence="1">The sequence shown here is derived from an EMBL/GenBank/DDBJ whole genome shotgun (WGS) entry which is preliminary data.</text>
</comment>
<sequence>MKKLLSLTVLGLSLFTLAACGKSSSKTESKGSLDNEASKILTVKHGNVRQNFDKITMANASQEFSGGSNLDSLKGWFGEPSSTGQEQAGDAKLDVYNWQYDNVVVTVKLFNNSTVVKSISNFSYVRDPKITLKMYENLKNGTSYDDAVKTLGTPDVYSIAVSSDATMTQALWSSNLVAKKGETGSLTLNFKNGALENKSQANLINK</sequence>
<protein>
    <submittedName>
        <fullName evidence="1">Uncharacterized protein</fullName>
    </submittedName>
</protein>
<accession>A0A074IZG7</accession>
<dbReference type="InterPro" id="IPR024418">
    <property type="entry name" value="DUF3862"/>
</dbReference>
<evidence type="ECO:0000313" key="1">
    <source>
        <dbReference type="EMBL" id="KEO45185.1"/>
    </source>
</evidence>
<gene>
    <name evidence="1" type="ORF">DL07_03020</name>
</gene>
<reference evidence="1 2" key="1">
    <citation type="submission" date="2014-04" db="EMBL/GenBank/DDBJ databases">
        <title>Variable characteristics of bacteriocin-producing Streptococcus salivarius strains isolated from Malaysian subjects.</title>
        <authorList>
            <person name="Philip K."/>
            <person name="Barbour A."/>
        </authorList>
    </citation>
    <scope>NUCLEOTIDE SEQUENCE [LARGE SCALE GENOMIC DNA]</scope>
    <source>
        <strain evidence="1 2">NU10</strain>
    </source>
</reference>